<dbReference type="PANTHER" id="PTHR21208:SF1">
    <property type="entry name" value="ADP-DEPENDENT GLUCOKINASE"/>
    <property type="match status" value="1"/>
</dbReference>
<dbReference type="GO" id="GO:0006096">
    <property type="term" value="P:glycolytic process"/>
    <property type="evidence" value="ECO:0007669"/>
    <property type="project" value="UniProtKB-KW"/>
</dbReference>
<proteinExistence type="predicted"/>
<evidence type="ECO:0000256" key="4">
    <source>
        <dbReference type="ARBA" id="ARBA00022777"/>
    </source>
</evidence>
<dbReference type="OrthoDB" id="2813007at2"/>
<dbReference type="GO" id="GO:0016301">
    <property type="term" value="F:kinase activity"/>
    <property type="evidence" value="ECO:0007669"/>
    <property type="project" value="UniProtKB-KW"/>
</dbReference>
<keyword evidence="6" id="KW-0324">Glycolysis</keyword>
<dbReference type="InterPro" id="IPR007666">
    <property type="entry name" value="ADP_PFK/GK"/>
</dbReference>
<dbReference type="AlphaFoldDB" id="A0A0S7BVG3"/>
<evidence type="ECO:0000256" key="5">
    <source>
        <dbReference type="ARBA" id="ARBA00022842"/>
    </source>
</evidence>
<dbReference type="SUPFAM" id="SSF53613">
    <property type="entry name" value="Ribokinase-like"/>
    <property type="match status" value="1"/>
</dbReference>
<dbReference type="Gene3D" id="3.40.1190.20">
    <property type="match status" value="1"/>
</dbReference>
<dbReference type="EMBL" id="DF968181">
    <property type="protein sequence ID" value="GAP40483.1"/>
    <property type="molecule type" value="Genomic_DNA"/>
</dbReference>
<dbReference type="PANTHER" id="PTHR21208">
    <property type="entry name" value="ADP-DEPENDENT GLUCOKINASE"/>
    <property type="match status" value="1"/>
</dbReference>
<evidence type="ECO:0000313" key="7">
    <source>
        <dbReference type="EMBL" id="GAP40483.1"/>
    </source>
</evidence>
<evidence type="ECO:0000256" key="2">
    <source>
        <dbReference type="ARBA" id="ARBA00022679"/>
    </source>
</evidence>
<accession>A0A0S7BVG3</accession>
<dbReference type="PROSITE" id="PS51255">
    <property type="entry name" value="ADPK"/>
    <property type="match status" value="1"/>
</dbReference>
<dbReference type="InterPro" id="IPR029056">
    <property type="entry name" value="Ribokinase-like"/>
</dbReference>
<name>A0A0S7BVG3_9CHLR</name>
<dbReference type="RefSeq" id="WP_062279807.1">
    <property type="nucleotide sequence ID" value="NZ_DF968181.1"/>
</dbReference>
<evidence type="ECO:0000256" key="1">
    <source>
        <dbReference type="ARBA" id="ARBA00022490"/>
    </source>
</evidence>
<dbReference type="Pfam" id="PF04587">
    <property type="entry name" value="ADP_PFK_GK"/>
    <property type="match status" value="1"/>
</dbReference>
<keyword evidence="4 7" id="KW-0418">Kinase</keyword>
<keyword evidence="2" id="KW-0808">Transferase</keyword>
<keyword evidence="8" id="KW-1185">Reference proteome</keyword>
<keyword evidence="1" id="KW-0963">Cytoplasm</keyword>
<organism evidence="7">
    <name type="scientific">Flexilinea flocculi</name>
    <dbReference type="NCBI Taxonomy" id="1678840"/>
    <lineage>
        <taxon>Bacteria</taxon>
        <taxon>Bacillati</taxon>
        <taxon>Chloroflexota</taxon>
        <taxon>Anaerolineae</taxon>
        <taxon>Anaerolineales</taxon>
        <taxon>Anaerolineaceae</taxon>
        <taxon>Flexilinea</taxon>
    </lineage>
</organism>
<keyword evidence="3" id="KW-0479">Metal-binding</keyword>
<reference evidence="7" key="1">
    <citation type="journal article" date="2015" name="Genome Announc.">
        <title>Draft Genome Sequence of Anaerolineae Strain TC1, a Novel Isolate from a Methanogenic Wastewater Treatment System.</title>
        <authorList>
            <person name="Matsuura N."/>
            <person name="Tourlousse D.M."/>
            <person name="Sun L."/>
            <person name="Toyonaga M."/>
            <person name="Kuroda K."/>
            <person name="Ohashi A."/>
            <person name="Cruz R."/>
            <person name="Yamaguchi T."/>
            <person name="Sekiguchi Y."/>
        </authorList>
    </citation>
    <scope>NUCLEOTIDE SEQUENCE [LARGE SCALE GENOMIC DNA]</scope>
    <source>
        <strain evidence="7">TC1</strain>
    </source>
</reference>
<sequence length="439" mass="49209">MAYTNGYDHFFQEIIADIDRCKTSGKRIVCGYTSNLDVLIEWNEKTFNHIISAFLENEPSLKAGDTIHSLADFARIACYYAMHGLGGEIDITERSVCDYLLSQFKSSFALGGTAVQGATALSTLGFPVIVHPSDRSLEVCRIMNHPGVEVVAEQGLIPIEEACSGELPVLHIILQFPKGAKLYINDKLYEIPVSNRLILDYDKKHKQIVVDQCFRDYCESNAKNLYCYSISGFNAITDIQNLMKEIGTLEAHYKKIKDANPNCIIYLEGAHFYNTDVQDLLFDRLSRIVDILGMNEEELVGHAERFGIDTDEKNLESVIRSLQFLTEKYPVKGIVLHTKDYSMYYGSEIDNANIVKGLTLGNLLSGTRARTARYGNMDDCRETIPLPLSATGLTFAEELEKMQPDHYVRLVPSKYIEDPACTIGLGDTFMAGVLIAFVR</sequence>
<dbReference type="STRING" id="1678840.ATC1_13459"/>
<protein>
    <submittedName>
        <fullName evidence="7">Archaeal ADP-dependent phosphofructokinase/glucokinase</fullName>
    </submittedName>
</protein>
<evidence type="ECO:0000256" key="6">
    <source>
        <dbReference type="ARBA" id="ARBA00023152"/>
    </source>
</evidence>
<dbReference type="GO" id="GO:0016773">
    <property type="term" value="F:phosphotransferase activity, alcohol group as acceptor"/>
    <property type="evidence" value="ECO:0007669"/>
    <property type="project" value="InterPro"/>
</dbReference>
<gene>
    <name evidence="7" type="ORF">ATC1_13459</name>
</gene>
<dbReference type="GO" id="GO:0046872">
    <property type="term" value="F:metal ion binding"/>
    <property type="evidence" value="ECO:0007669"/>
    <property type="project" value="UniProtKB-KW"/>
</dbReference>
<evidence type="ECO:0000256" key="3">
    <source>
        <dbReference type="ARBA" id="ARBA00022723"/>
    </source>
</evidence>
<keyword evidence="5" id="KW-0460">Magnesium</keyword>
<dbReference type="Proteomes" id="UP000053370">
    <property type="component" value="Unassembled WGS sequence"/>
</dbReference>
<dbReference type="Gene3D" id="3.30.1110.20">
    <property type="match status" value="1"/>
</dbReference>
<evidence type="ECO:0000313" key="8">
    <source>
        <dbReference type="Proteomes" id="UP000053370"/>
    </source>
</evidence>